<dbReference type="AlphaFoldDB" id="A0A975J3D4"/>
<dbReference type="Gene3D" id="3.30.479.30">
    <property type="entry name" value="Band 7 domain"/>
    <property type="match status" value="1"/>
</dbReference>
<dbReference type="EMBL" id="CP073100">
    <property type="protein sequence ID" value="QUE53254.1"/>
    <property type="molecule type" value="Genomic_DNA"/>
</dbReference>
<evidence type="ECO:0000256" key="8">
    <source>
        <dbReference type="SAM" id="Phobius"/>
    </source>
</evidence>
<keyword evidence="4" id="KW-1003">Cell membrane</keyword>
<evidence type="ECO:0000256" key="6">
    <source>
        <dbReference type="SAM" id="Coils"/>
    </source>
</evidence>
<evidence type="ECO:0000256" key="1">
    <source>
        <dbReference type="ARBA" id="ARBA00004167"/>
    </source>
</evidence>
<dbReference type="Proteomes" id="UP000676169">
    <property type="component" value="Chromosome"/>
</dbReference>
<name>A0A975J3D4_9BACT</name>
<gene>
    <name evidence="10" type="ORF">KBB96_00930</name>
</gene>
<feature type="region of interest" description="Disordered" evidence="7">
    <location>
        <begin position="486"/>
        <end position="510"/>
    </location>
</feature>
<reference evidence="10" key="1">
    <citation type="submission" date="2021-04" db="EMBL/GenBank/DDBJ databases">
        <title>Luteolibacter sp. 32A isolated from the skin of an Anderson's salamander (Ambystoma andersonii).</title>
        <authorList>
            <person name="Spergser J."/>
            <person name="Busse H.-J."/>
        </authorList>
    </citation>
    <scope>NUCLEOTIDE SEQUENCE</scope>
    <source>
        <strain evidence="10">32A</strain>
    </source>
</reference>
<keyword evidence="6" id="KW-0175">Coiled coil</keyword>
<keyword evidence="11" id="KW-1185">Reference proteome</keyword>
<dbReference type="PANTHER" id="PTHR13806:SF31">
    <property type="entry name" value="FLOTILLIN-LIKE PROTEIN 1-RELATED"/>
    <property type="match status" value="1"/>
</dbReference>
<keyword evidence="8" id="KW-1133">Transmembrane helix</keyword>
<feature type="domain" description="Band 7" evidence="9">
    <location>
        <begin position="30"/>
        <end position="199"/>
    </location>
</feature>
<feature type="transmembrane region" description="Helical" evidence="8">
    <location>
        <begin position="12"/>
        <end position="29"/>
    </location>
</feature>
<dbReference type="KEGG" id="lamb:KBB96_00930"/>
<organism evidence="10 11">
    <name type="scientific">Luteolibacter ambystomatis</name>
    <dbReference type="NCBI Taxonomy" id="2824561"/>
    <lineage>
        <taxon>Bacteria</taxon>
        <taxon>Pseudomonadati</taxon>
        <taxon>Verrucomicrobiota</taxon>
        <taxon>Verrucomicrobiia</taxon>
        <taxon>Verrucomicrobiales</taxon>
        <taxon>Verrucomicrobiaceae</taxon>
        <taxon>Luteolibacter</taxon>
    </lineage>
</organism>
<keyword evidence="5 8" id="KW-0472">Membrane</keyword>
<keyword evidence="8" id="KW-0812">Transmembrane</keyword>
<proteinExistence type="inferred from homology"/>
<sequence length="510" mass="54781">MPILAEVPTALILIFILVIIGFGTLMFIASRYRRCPSDRVLVVYGKVGGQKSARCYHGGASFVWPVIQDYAYLSLTPIPIDIQLRGALSQQNIRVNTPSTFTVGISTEPGVMENAAERLLGQNMGQIQELAKDIIFGQMRVVIATMPIEEINADRDKLIANIANGVEVELRKVGLRLINVNVQDITDESGYIDALGREAAARAINEAKVKVSQQERDGDIGSAEAEREKRISVAAAQALAVKGENEAAVQIANSNAARREREAEATRLAIAAEKVASAKALEEAYASEESAERQRAKRDEATQMATIIVQAEIEKKKIEVLAEAEKNRVRLAAEADRLKIELQAEAEKRRIELVAAAEGERQRLTQQGEADGLRAVMEAQAQGTLAQLQAKADGFRAIVMASGGAEQAAQLMVTEQLPKLVEEQVKAVSNLKIDKVTVWDSGANGADGKTSTAGFLSGLAGSIPPLHDLAKNAGVQLPAYLGKPAETPVTRATKSPETPVTPPGDVNQAL</sequence>
<evidence type="ECO:0000256" key="5">
    <source>
        <dbReference type="ARBA" id="ARBA00023136"/>
    </source>
</evidence>
<dbReference type="InterPro" id="IPR027705">
    <property type="entry name" value="Flotillin_fam"/>
</dbReference>
<dbReference type="GO" id="GO:0005886">
    <property type="term" value="C:plasma membrane"/>
    <property type="evidence" value="ECO:0007669"/>
    <property type="project" value="UniProtKB-SubCell"/>
</dbReference>
<dbReference type="InterPro" id="IPR001107">
    <property type="entry name" value="Band_7"/>
</dbReference>
<dbReference type="InterPro" id="IPR036013">
    <property type="entry name" value="Band_7/SPFH_dom_sf"/>
</dbReference>
<comment type="similarity">
    <text evidence="3">Belongs to the band 7/mec-2 family. Flotillin subfamily.</text>
</comment>
<evidence type="ECO:0000256" key="2">
    <source>
        <dbReference type="ARBA" id="ARBA00004236"/>
    </source>
</evidence>
<protein>
    <submittedName>
        <fullName evidence="10">Flotillin family protein</fullName>
    </submittedName>
</protein>
<accession>A0A975J3D4</accession>
<dbReference type="PANTHER" id="PTHR13806">
    <property type="entry name" value="FLOTILLIN-RELATED"/>
    <property type="match status" value="1"/>
</dbReference>
<comment type="subcellular location">
    <subcellularLocation>
        <location evidence="2">Cell membrane</location>
    </subcellularLocation>
    <subcellularLocation>
        <location evidence="1">Membrane</location>
        <topology evidence="1">Single-pass membrane protein</topology>
    </subcellularLocation>
</comment>
<dbReference type="CDD" id="cd03399">
    <property type="entry name" value="SPFH_flotillin"/>
    <property type="match status" value="1"/>
</dbReference>
<dbReference type="SMART" id="SM00244">
    <property type="entry name" value="PHB"/>
    <property type="match status" value="1"/>
</dbReference>
<evidence type="ECO:0000259" key="9">
    <source>
        <dbReference type="SMART" id="SM00244"/>
    </source>
</evidence>
<evidence type="ECO:0000313" key="10">
    <source>
        <dbReference type="EMBL" id="QUE53254.1"/>
    </source>
</evidence>
<evidence type="ECO:0000256" key="3">
    <source>
        <dbReference type="ARBA" id="ARBA00007161"/>
    </source>
</evidence>
<evidence type="ECO:0000256" key="7">
    <source>
        <dbReference type="SAM" id="MobiDB-lite"/>
    </source>
</evidence>
<dbReference type="Pfam" id="PF01145">
    <property type="entry name" value="Band_7"/>
    <property type="match status" value="1"/>
</dbReference>
<feature type="coiled-coil region" evidence="6">
    <location>
        <begin position="308"/>
        <end position="348"/>
    </location>
</feature>
<dbReference type="SUPFAM" id="SSF117892">
    <property type="entry name" value="Band 7/SPFH domain"/>
    <property type="match status" value="1"/>
</dbReference>
<evidence type="ECO:0000256" key="4">
    <source>
        <dbReference type="ARBA" id="ARBA00022475"/>
    </source>
</evidence>
<evidence type="ECO:0000313" key="11">
    <source>
        <dbReference type="Proteomes" id="UP000676169"/>
    </source>
</evidence>